<dbReference type="Proteomes" id="UP000241540">
    <property type="component" value="Unassembled WGS sequence"/>
</dbReference>
<evidence type="ECO:0000313" key="3">
    <source>
        <dbReference type="EMBL" id="QKQ29067.1"/>
    </source>
</evidence>
<dbReference type="Pfam" id="PF09148">
    <property type="entry name" value="DUF1934"/>
    <property type="match status" value="1"/>
</dbReference>
<dbReference type="EMBL" id="PZHX01000012">
    <property type="protein sequence ID" value="PTK30510.1"/>
    <property type="molecule type" value="Genomic_DNA"/>
</dbReference>
<evidence type="ECO:0000313" key="2">
    <source>
        <dbReference type="EMBL" id="PTK30510.1"/>
    </source>
</evidence>
<reference evidence="2" key="2">
    <citation type="submission" date="2018-03" db="EMBL/GenBank/DDBJ databases">
        <authorList>
            <person name="Naushad S."/>
        </authorList>
    </citation>
    <scope>NUCLEOTIDE SEQUENCE</scope>
    <source>
        <strain evidence="2">SNUC 5336</strain>
    </source>
</reference>
<dbReference type="Proteomes" id="UP000665944">
    <property type="component" value="Unassembled WGS sequence"/>
</dbReference>
<dbReference type="AlphaFoldDB" id="A0A657ZRG7"/>
<protein>
    <submittedName>
        <fullName evidence="2">DUF1934 domain-containing protein</fullName>
    </submittedName>
    <submittedName>
        <fullName evidence="3">DUF1934 family protein</fullName>
    </submittedName>
</protein>
<reference evidence="1 6" key="4">
    <citation type="submission" date="2022-06" db="EMBL/GenBank/DDBJ databases">
        <title>Staphylococcus hominis ShoR14 genome sequence.</title>
        <authorList>
            <person name="Yeo C.C."/>
            <person name="Chew C.H."/>
            <person name="Che Hamzah A.M."/>
            <person name="Al-Trad E.I."/>
        </authorList>
    </citation>
    <scope>NUCLEOTIDE SEQUENCE [LARGE SCALE GENOMIC DNA]</scope>
    <source>
        <strain evidence="1 6">ShoR14</strain>
    </source>
</reference>
<keyword evidence="6" id="KW-1185">Reference proteome</keyword>
<accession>A0A657ZRG7</accession>
<proteinExistence type="predicted"/>
<evidence type="ECO:0000313" key="6">
    <source>
        <dbReference type="Proteomes" id="UP000665944"/>
    </source>
</evidence>
<dbReference type="Gene3D" id="2.40.128.20">
    <property type="match status" value="1"/>
</dbReference>
<dbReference type="InterPro" id="IPR012674">
    <property type="entry name" value="Calycin"/>
</dbReference>
<dbReference type="EMBL" id="JAGHKT020000004">
    <property type="protein sequence ID" value="MCM5671976.1"/>
    <property type="molecule type" value="Genomic_DNA"/>
</dbReference>
<reference evidence="2 4" key="1">
    <citation type="journal article" date="2016" name="Front. Microbiol.">
        <title>Comprehensive Phylogenetic Analysis of Bovine Non-aureus Staphylococci Species Based on Whole-Genome Sequencing.</title>
        <authorList>
            <person name="Naushad S."/>
            <person name="Barkema H.W."/>
            <person name="Luby C."/>
            <person name="Condas L.A."/>
            <person name="Nobrega D.B."/>
            <person name="Carson D.A."/>
            <person name="De Buck J."/>
        </authorList>
    </citation>
    <scope>NUCLEOTIDE SEQUENCE [LARGE SCALE GENOMIC DNA]</scope>
    <source>
        <strain evidence="2 4">SNUC 5336</strain>
    </source>
</reference>
<evidence type="ECO:0000313" key="5">
    <source>
        <dbReference type="Proteomes" id="UP000509636"/>
    </source>
</evidence>
<dbReference type="Proteomes" id="UP000509636">
    <property type="component" value="Chromosome"/>
</dbReference>
<reference evidence="3 5" key="3">
    <citation type="submission" date="2019-09" db="EMBL/GenBank/DDBJ databases">
        <title>FDA dAtabase for Regulatory Grade micrObial Sequences (FDA-ARGOS): Supporting development and validation of Infectious Disease Dx tests.</title>
        <authorList>
            <person name="Sciortino C."/>
            <person name="Tallon L."/>
            <person name="Sadzewicz L."/>
            <person name="Vavikolanu K."/>
            <person name="Mehta A."/>
            <person name="Aluvathingal J."/>
            <person name="Nadendla S."/>
            <person name="Nandy P."/>
            <person name="Geyer C."/>
            <person name="Yan Y."/>
            <person name="Sichtig H."/>
        </authorList>
    </citation>
    <scope>NUCLEOTIDE SEQUENCE [LARGE SCALE GENOMIC DNA]</scope>
    <source>
        <strain evidence="3 5">FDAARGOS_661</strain>
    </source>
</reference>
<dbReference type="EMBL" id="CP054550">
    <property type="protein sequence ID" value="QKQ29067.1"/>
    <property type="molecule type" value="Genomic_DNA"/>
</dbReference>
<dbReference type="InterPro" id="IPR015231">
    <property type="entry name" value="DUF1934"/>
</dbReference>
<dbReference type="RefSeq" id="WP_017176040.1">
    <property type="nucleotide sequence ID" value="NZ_CAXOJL010000008.1"/>
</dbReference>
<organism evidence="3 5">
    <name type="scientific">Staphylococcus hominis</name>
    <dbReference type="NCBI Taxonomy" id="1290"/>
    <lineage>
        <taxon>Bacteria</taxon>
        <taxon>Bacillati</taxon>
        <taxon>Bacillota</taxon>
        <taxon>Bacilli</taxon>
        <taxon>Bacillales</taxon>
        <taxon>Staphylococcaceae</taxon>
        <taxon>Staphylococcus</taxon>
    </lineage>
</organism>
<evidence type="ECO:0000313" key="4">
    <source>
        <dbReference type="Proteomes" id="UP000241540"/>
    </source>
</evidence>
<dbReference type="SUPFAM" id="SSF50814">
    <property type="entry name" value="Lipocalins"/>
    <property type="match status" value="1"/>
</dbReference>
<name>A0A657ZRG7_STAHO</name>
<evidence type="ECO:0000313" key="1">
    <source>
        <dbReference type="EMBL" id="MCM5671976.1"/>
    </source>
</evidence>
<sequence length="138" mass="16071">MDKNIHIQTKQVLKQNGEKQTFEFSSQGSWQQKHADYIRYQEQIESAVVNVTIKIEDNGVKLIRKGDINMNLHFVEGKDTTTLYTIPAGRIPLIVRTKSILHFVNENGGKLKIQYELHQNDEKMGSYQYELKYKEIGE</sequence>
<gene>
    <name evidence="2" type="ORF">BUZ51_06820</name>
    <name evidence="3" type="ORF">FOB69_06985</name>
    <name evidence="1" type="ORF">J7T32_004230</name>
</gene>